<dbReference type="InterPro" id="IPR020806">
    <property type="entry name" value="PKS_PP-bd"/>
</dbReference>
<dbReference type="GO" id="GO:0005737">
    <property type="term" value="C:cytoplasm"/>
    <property type="evidence" value="ECO:0007669"/>
    <property type="project" value="TreeGrafter"/>
</dbReference>
<dbReference type="Gene3D" id="3.30.70.3290">
    <property type="match status" value="1"/>
</dbReference>
<name>A0A1I6IZW5_9FIRM</name>
<comment type="pathway">
    <text evidence="2">Antibiotic biosynthesis; bacillaene biosynthesis.</text>
</comment>
<dbReference type="SMART" id="SM00825">
    <property type="entry name" value="PKS_KS"/>
    <property type="match status" value="2"/>
</dbReference>
<dbReference type="EMBL" id="FOYZ01000004">
    <property type="protein sequence ID" value="SFR72239.1"/>
    <property type="molecule type" value="Genomic_DNA"/>
</dbReference>
<dbReference type="SUPFAM" id="SSF47336">
    <property type="entry name" value="ACP-like"/>
    <property type="match status" value="3"/>
</dbReference>
<dbReference type="OrthoDB" id="1983847at2"/>
<evidence type="ECO:0000256" key="4">
    <source>
        <dbReference type="ARBA" id="ARBA00022553"/>
    </source>
</evidence>
<evidence type="ECO:0000259" key="6">
    <source>
        <dbReference type="PROSITE" id="PS50075"/>
    </source>
</evidence>
<dbReference type="Pfam" id="PF02801">
    <property type="entry name" value="Ketoacyl-synt_C"/>
    <property type="match status" value="2"/>
</dbReference>
<evidence type="ECO:0000256" key="1">
    <source>
        <dbReference type="ARBA" id="ARBA00003299"/>
    </source>
</evidence>
<dbReference type="InterPro" id="IPR020841">
    <property type="entry name" value="PKS_Beta-ketoAc_synthase_dom"/>
</dbReference>
<dbReference type="Gene3D" id="1.10.1200.10">
    <property type="entry name" value="ACP-like"/>
    <property type="match status" value="3"/>
</dbReference>
<feature type="domain" description="Carrier" evidence="6">
    <location>
        <begin position="1811"/>
        <end position="1888"/>
    </location>
</feature>
<feature type="domain" description="Ketosynthase family 3 (KS3)" evidence="7">
    <location>
        <begin position="557"/>
        <end position="972"/>
    </location>
</feature>
<dbReference type="GO" id="GO:0071770">
    <property type="term" value="P:DIM/DIP cell wall layer assembly"/>
    <property type="evidence" value="ECO:0007669"/>
    <property type="project" value="TreeGrafter"/>
</dbReference>
<dbReference type="SUPFAM" id="SSF53901">
    <property type="entry name" value="Thiolase-like"/>
    <property type="match status" value="2"/>
</dbReference>
<dbReference type="InterPro" id="IPR014031">
    <property type="entry name" value="Ketoacyl_synth_C"/>
</dbReference>
<dbReference type="InterPro" id="IPR006162">
    <property type="entry name" value="Ppantetheine_attach_site"/>
</dbReference>
<gene>
    <name evidence="8" type="ORF">SAMN05661086_01298</name>
</gene>
<evidence type="ECO:0000313" key="9">
    <source>
        <dbReference type="Proteomes" id="UP000199659"/>
    </source>
</evidence>
<keyword evidence="3" id="KW-0596">Phosphopantetheine</keyword>
<dbReference type="PROSITE" id="PS50075">
    <property type="entry name" value="CARRIER"/>
    <property type="match status" value="3"/>
</dbReference>
<dbReference type="FunFam" id="3.40.47.10:FF:000019">
    <property type="entry name" value="Polyketide synthase type I"/>
    <property type="match status" value="1"/>
</dbReference>
<keyword evidence="9" id="KW-1185">Reference proteome</keyword>
<organism evidence="8 9">
    <name type="scientific">Anaeromicropila populeti</name>
    <dbReference type="NCBI Taxonomy" id="37658"/>
    <lineage>
        <taxon>Bacteria</taxon>
        <taxon>Bacillati</taxon>
        <taxon>Bacillota</taxon>
        <taxon>Clostridia</taxon>
        <taxon>Lachnospirales</taxon>
        <taxon>Lachnospiraceae</taxon>
        <taxon>Anaeromicropila</taxon>
    </lineage>
</organism>
<sequence>MIELQYYDLDEKLECYPDGIELITINEDEIVLNNGMKKMKSLVIEEISQEVLRYLFAQMLSMGLEEGMTIEAFQKRAGIDDAEKGWVEEAAELLSRFGVLSYENSVISYTNEVRIENVFAEWETRKKKWDEQQGIKQLVESLEKLLVKLPFILRGQEKISDIISYDNQKNYISMALDMPAGDNAALSVVKEYLNKRIEADKLCEIKMAYLGIDCINVLEENGGYFCAIKEATNMEKTLETEYNHNYYDILLIQKAFLHEEDFTGIIRKLKVLLRKNGIIVISAVNSYSILYHMLQGLLDKKSMGKLNGEVITELLQQEGFFQEITIIQNEMLLQNIVAAAVSDGIVRVTASPQNQYTEVQEVNGLDSIIEVQKVYSEKTQEVQVMPKTENHKPEQQMVKENNLKTESSDNTQNINEYITNAIVEKLAETLQVNPDAIEYNDAFSNYGIDSISGVHLIQDLNEFLQIELDTTDVFNYSSVNELRDYIVSQYSKIISKNLHQEVSQLTSQKVEEVKQEESPNLLKSKMLIRNLDKTQESALNAQPINVSMESELETNETPDIAVIGMSGRFAKSNNIDELWKHLNAGDDLVEDVTRWNLSDYYKDKTEFCNKGSFINNMDEFDAAFFNISKLEATYMDPQQRVFLEECWNALENAGYVGDSIHGKKCGVYIGTVAGDYQSLIEEDPPAQSYWGNQSSVLPARISYYLNLHGPAIAIDTACSSSLVAIHLACQSLLQEDLDMALAGGVFLQSTPGFYTLSEKAGMLSKTGHCYTFDEKANGFVPGEGAGVLILKKLEKAQKDGDFIYAVIKGSNINQDGATNGITAPSGIAQEELETSVYEKFNINPEDIQLVEAHGTGTKLGDPIEFNALVKAFRKYTNKEKYCALGSIKANIGHTAAAAGVASIIKVVLSMMHKKITPEIHYDVCNTNMKLENSPFYITSSSRNWEVEEGRKRCAAISSFGFSGTNAHVVIEELPYTERTVINRPGYLIVLSAQTSEQLHTQISNLYDACQKNSTLLCQDISYTLLLGRKHFSHRFACIVKDTKELVQVLQNWLSKVDTKNAFVGLFNDKKFIEDVLQKNRGNDLLSQCNTITQESIYYELLKEIADLYIQGYALNFELLFSKEEGKRVGLPTYPFHRECFWVDSRSDYYVALQESKKKQLPSKENENNIAIIGMSGKFPNAESIDEMWNLILNGKDAVPKSFGEHFNQFDSVFFGLSSDEARSMDPRQMLLLEETWKALEDAGYGERQLENSRIGVFVGTEDADFQTQDKLDHRYLYNNSAVLASKISYYLQLKGPNITVNTDSSSGMAALYQACLSLEHGQCSTAIVAGINLFNSTKTVELLTKNRMISSNKKYLIYDKNADGIVPGEAIVVVVLKKVDNAVKDKDSIYAIIKGCSMNYDGKGAEGALPDAEMQADLLKDLYKQKNINISDIGYLITDGTGIPARDRQELKAMSEVFYTENNIKTCVTAGGKESFGHTFAASGLLSLVNVVKALNSEIIPANVNYIKESTYSDLDNTKLYFNTQNQPWKISSRHRLGCINSFGLGGTNVHTIIADYEQYESKKSDDLLSHYIIVFSAKTQESLLKQMENMLCVLEDKSYSLADISYTMIDGRKYFQYRRAVIVKNTEHAVQTIMKLLKYEECEEAFSNIVSLNHKRQKMIQNYIDDITKKVYSQKNKENEELLYVLGELYCQGYGLSARDLFEGINVRKIHLPIYSFEKNSYKLINNSDAEVIVQSNNEIVSKPRKTKLIDTNDITITSVLDKGSVSKYSNIIQLSSKEESAKQYKEEEVVVKEKEFINETISVTGNIENIEQQYMDKLVSILADVLVITPVQVDVDEKFIDMGLDSIIAVEWVGMVNKEFGSDIDASAIYKYSSIHGLAKHIMEKASLSDEVILPIEETEKVEQDEKIEQDGKIQQDDKERMKIEKNQLVNKLKSMLCEILVISPDGMDIDDNFIDMGLDSIIGVEWINWINKEYNTNVKVSDIYSYPSINILADNIIHEVSINSEEYTLENIDDIIGNVISGTLSIDDGLEQLDKI</sequence>
<dbReference type="PROSITE" id="PS00606">
    <property type="entry name" value="KS3_1"/>
    <property type="match status" value="1"/>
</dbReference>
<reference evidence="8 9" key="1">
    <citation type="submission" date="2016-10" db="EMBL/GenBank/DDBJ databases">
        <authorList>
            <person name="de Groot N.N."/>
        </authorList>
    </citation>
    <scope>NUCLEOTIDE SEQUENCE [LARGE SCALE GENOMIC DNA]</scope>
    <source>
        <strain evidence="8 9">743A</strain>
    </source>
</reference>
<dbReference type="PROSITE" id="PS00012">
    <property type="entry name" value="PHOSPHOPANTETHEINE"/>
    <property type="match status" value="2"/>
</dbReference>
<dbReference type="PROSITE" id="PS52004">
    <property type="entry name" value="KS3_2"/>
    <property type="match status" value="2"/>
</dbReference>
<protein>
    <submittedName>
        <fullName evidence="8">Ketoacyl-synthetase C-terminal extension</fullName>
    </submittedName>
</protein>
<dbReference type="CDD" id="cd00833">
    <property type="entry name" value="PKS"/>
    <property type="match status" value="2"/>
</dbReference>
<dbReference type="InterPro" id="IPR018201">
    <property type="entry name" value="Ketoacyl_synth_AS"/>
</dbReference>
<dbReference type="STRING" id="37658.SAMN05661086_01298"/>
<evidence type="ECO:0000256" key="2">
    <source>
        <dbReference type="ARBA" id="ARBA00004789"/>
    </source>
</evidence>
<dbReference type="InterPro" id="IPR009081">
    <property type="entry name" value="PP-bd_ACP"/>
</dbReference>
<feature type="domain" description="Ketosynthase family 3 (KS3)" evidence="7">
    <location>
        <begin position="1166"/>
        <end position="1556"/>
    </location>
</feature>
<dbReference type="InterPro" id="IPR016039">
    <property type="entry name" value="Thiolase-like"/>
</dbReference>
<dbReference type="GO" id="GO:0005886">
    <property type="term" value="C:plasma membrane"/>
    <property type="evidence" value="ECO:0007669"/>
    <property type="project" value="TreeGrafter"/>
</dbReference>
<dbReference type="RefSeq" id="WP_092559881.1">
    <property type="nucleotide sequence ID" value="NZ_FOYZ01000004.1"/>
</dbReference>
<accession>A0A1I6IZW5</accession>
<dbReference type="Proteomes" id="UP000199659">
    <property type="component" value="Unassembled WGS sequence"/>
</dbReference>
<dbReference type="PANTHER" id="PTHR43775:SF37">
    <property type="entry name" value="SI:DKEY-61P9.11"/>
    <property type="match status" value="1"/>
</dbReference>
<evidence type="ECO:0000256" key="5">
    <source>
        <dbReference type="ARBA" id="ARBA00022679"/>
    </source>
</evidence>
<dbReference type="GO" id="GO:0004315">
    <property type="term" value="F:3-oxoacyl-[acyl-carrier-protein] synthase activity"/>
    <property type="evidence" value="ECO:0007669"/>
    <property type="project" value="InterPro"/>
</dbReference>
<dbReference type="Pfam" id="PF22621">
    <property type="entry name" value="CurL-like_PKS_C"/>
    <property type="match status" value="2"/>
</dbReference>
<keyword evidence="4" id="KW-0597">Phosphoprotein</keyword>
<proteinExistence type="predicted"/>
<evidence type="ECO:0000256" key="3">
    <source>
        <dbReference type="ARBA" id="ARBA00022450"/>
    </source>
</evidence>
<dbReference type="InterPro" id="IPR036736">
    <property type="entry name" value="ACP-like_sf"/>
</dbReference>
<dbReference type="PANTHER" id="PTHR43775">
    <property type="entry name" value="FATTY ACID SYNTHASE"/>
    <property type="match status" value="1"/>
</dbReference>
<dbReference type="GO" id="GO:0031177">
    <property type="term" value="F:phosphopantetheine binding"/>
    <property type="evidence" value="ECO:0007669"/>
    <property type="project" value="InterPro"/>
</dbReference>
<feature type="domain" description="Carrier" evidence="6">
    <location>
        <begin position="412"/>
        <end position="490"/>
    </location>
</feature>
<comment type="function">
    <text evidence="1">Involved in some intermediate steps for the synthesis of the antibiotic polyketide bacillaene which is involved in secondary metabolism.</text>
</comment>
<dbReference type="SMART" id="SM00823">
    <property type="entry name" value="PKS_PP"/>
    <property type="match status" value="3"/>
</dbReference>
<dbReference type="GO" id="GO:0004312">
    <property type="term" value="F:fatty acid synthase activity"/>
    <property type="evidence" value="ECO:0007669"/>
    <property type="project" value="TreeGrafter"/>
</dbReference>
<dbReference type="GO" id="GO:0006633">
    <property type="term" value="P:fatty acid biosynthetic process"/>
    <property type="evidence" value="ECO:0007669"/>
    <property type="project" value="InterPro"/>
</dbReference>
<keyword evidence="5" id="KW-0808">Transferase</keyword>
<feature type="domain" description="Carrier" evidence="6">
    <location>
        <begin position="1926"/>
        <end position="2003"/>
    </location>
</feature>
<dbReference type="InterPro" id="IPR050091">
    <property type="entry name" value="PKS_NRPS_Biosynth_Enz"/>
</dbReference>
<dbReference type="Pfam" id="PF00550">
    <property type="entry name" value="PP-binding"/>
    <property type="match status" value="3"/>
</dbReference>
<dbReference type="Gene3D" id="3.40.47.10">
    <property type="match status" value="2"/>
</dbReference>
<evidence type="ECO:0000259" key="7">
    <source>
        <dbReference type="PROSITE" id="PS52004"/>
    </source>
</evidence>
<dbReference type="InterPro" id="IPR014030">
    <property type="entry name" value="Ketoacyl_synth_N"/>
</dbReference>
<dbReference type="Gene3D" id="1.10.1240.100">
    <property type="match status" value="1"/>
</dbReference>
<dbReference type="Pfam" id="PF00109">
    <property type="entry name" value="ketoacyl-synt"/>
    <property type="match status" value="2"/>
</dbReference>
<evidence type="ECO:0000313" key="8">
    <source>
        <dbReference type="EMBL" id="SFR72239.1"/>
    </source>
</evidence>
<dbReference type="SMART" id="SM01294">
    <property type="entry name" value="PKS_PP_betabranch"/>
    <property type="match status" value="3"/>
</dbReference>